<feature type="compositionally biased region" description="Polar residues" evidence="1">
    <location>
        <begin position="801"/>
        <end position="819"/>
    </location>
</feature>
<feature type="region of interest" description="Disordered" evidence="1">
    <location>
        <begin position="487"/>
        <end position="525"/>
    </location>
</feature>
<dbReference type="VEuPathDB" id="AmoebaDB:FDP41_012786"/>
<dbReference type="GeneID" id="68120001"/>
<feature type="compositionally biased region" description="Pro residues" evidence="1">
    <location>
        <begin position="189"/>
        <end position="198"/>
    </location>
</feature>
<dbReference type="SUPFAM" id="SSF48097">
    <property type="entry name" value="Regulator of G-protein signaling, RGS"/>
    <property type="match status" value="1"/>
</dbReference>
<feature type="region of interest" description="Disordered" evidence="1">
    <location>
        <begin position="673"/>
        <end position="700"/>
    </location>
</feature>
<dbReference type="EMBL" id="VFQX01000016">
    <property type="protein sequence ID" value="KAF0980998.1"/>
    <property type="molecule type" value="Genomic_DNA"/>
</dbReference>
<dbReference type="Pfam" id="PF00615">
    <property type="entry name" value="RGS"/>
    <property type="match status" value="1"/>
</dbReference>
<feature type="region of interest" description="Disordered" evidence="1">
    <location>
        <begin position="1"/>
        <end position="65"/>
    </location>
</feature>
<dbReference type="RefSeq" id="XP_044565711.1">
    <property type="nucleotide sequence ID" value="XM_044703343.1"/>
</dbReference>
<feature type="compositionally biased region" description="Low complexity" evidence="1">
    <location>
        <begin position="164"/>
        <end position="179"/>
    </location>
</feature>
<sequence length="1050" mass="118434">MTEQQQQHPVESTSTAPVQVVVITDSEVPSSHSQQQQQPPQPQPNDHDHEQHIDHHHHYQQQQQQENIMSPLADLLSQLYIYNWSEFSKTFSRFTRSTSSSRHNSTLTSSSIYSSTHQQQAHQQQQETQGHHGNSGGVDSPQVPQIAILTTSRSQNGSCHITISPSSMSVSSPHAQQHQPHSHHYLPTTTPPPLPPPSHNHHQNTNNTNNGIQSSPSSVPAADASSDGMTSKINHTTTNMMNLSLLSQHYTLLLVIRRYVRHGGCGFCNRRTVELSEWYKGLLQLHIIPVILHAESEEEGNEFFAHFKSPIVANIPRVSDPRYKRVVKLLEMAGPDVATPLRFEELSFRKKLKTIRPYLSATKQGFTFVENPNQVEYSEGSNLLVPKMVLIRDCEIKYVWDQEIYDHAPDILSTVVLKLPWLAMTSADLSSVNGGGDASSTFRASFSTTVSGHHPTMDQLYEMKTNQTNRMHSRGQTNAISPQHLQVHTMSQNQQHQVQQISHENSRKISSASNSGGGIEVDLNHGHTLSSSYQHTRNLSESFTAISSSHQNQSQFLKQQSQQPQHSRNGSLDPNTALHASGSGQHQPPLDAFDLTRRKISNGQNALSQSTGSFNNNYLSIQDMNTTVHTQLPSSSATSRKQSSTSGGKISPRQRHDLQFYLDQMSSSKVIAAQDRTGSGNNSKSSTPRGGVHSRQHSQVSGGVLAELDAFTITVGDATVDEMNAFGVVQENDKTKLIPPVDSNKNVHDQEELLIEGIEPQLYIPPMSAVGIHNDLPQPQPQQQQPPHHLENLLNRRHSPRQQPSHTPSQSEENYQIRSSQHVDPLQNFTLIRSVPIYRKVEGVLDFELVSKEQLAQEQRQAALQAKQRMKKQTFIIPCMHVEESEEDTESELSTVKVGLQAILNDDHKRQYFKIFALKEFNAENIMFWEDVVSFKKLFIELKEFSDEVTQPDDNRNRVSKLAGVIADKYLFDDYSIYNINTSNTLKQKVSTMILNPNYFYSDDCKFLFDDIILEIMTTVLPDMYHRFLVSNEYKEMLKSSKYFHRGKKK</sequence>
<dbReference type="VEuPathDB" id="AmoebaDB:NF0051320"/>
<gene>
    <name evidence="3" type="ORF">FDP41_012786</name>
</gene>
<evidence type="ECO:0000313" key="3">
    <source>
        <dbReference type="EMBL" id="KAF0980998.1"/>
    </source>
</evidence>
<feature type="compositionally biased region" description="Polar residues" evidence="1">
    <location>
        <begin position="676"/>
        <end position="688"/>
    </location>
</feature>
<dbReference type="Proteomes" id="UP000444721">
    <property type="component" value="Unassembled WGS sequence"/>
</dbReference>
<evidence type="ECO:0000256" key="1">
    <source>
        <dbReference type="SAM" id="MobiDB-lite"/>
    </source>
</evidence>
<name>A0A6A5C580_NAEFO</name>
<feature type="compositionally biased region" description="Low complexity" evidence="1">
    <location>
        <begin position="94"/>
        <end position="132"/>
    </location>
</feature>
<proteinExistence type="predicted"/>
<dbReference type="OMA" id="HGGCGFC"/>
<feature type="compositionally biased region" description="Polar residues" evidence="1">
    <location>
        <begin position="148"/>
        <end position="163"/>
    </location>
</feature>
<dbReference type="SMART" id="SM00315">
    <property type="entry name" value="RGS"/>
    <property type="match status" value="1"/>
</dbReference>
<evidence type="ECO:0000259" key="2">
    <source>
        <dbReference type="PROSITE" id="PS50132"/>
    </source>
</evidence>
<protein>
    <recommendedName>
        <fullName evidence="2">RGS domain-containing protein</fullName>
    </recommendedName>
</protein>
<feature type="compositionally biased region" description="Polar residues" evidence="1">
    <location>
        <begin position="1"/>
        <end position="17"/>
    </location>
</feature>
<feature type="domain" description="RGS" evidence="2">
    <location>
        <begin position="899"/>
        <end position="1038"/>
    </location>
</feature>
<accession>A0A6A5C580</accession>
<dbReference type="InterPro" id="IPR036305">
    <property type="entry name" value="RGS_sf"/>
</dbReference>
<feature type="compositionally biased region" description="Low complexity" evidence="1">
    <location>
        <begin position="549"/>
        <end position="567"/>
    </location>
</feature>
<feature type="region of interest" description="Disordered" evidence="1">
    <location>
        <begin position="630"/>
        <end position="655"/>
    </location>
</feature>
<feature type="region of interest" description="Disordered" evidence="1">
    <location>
        <begin position="545"/>
        <end position="591"/>
    </location>
</feature>
<dbReference type="InterPro" id="IPR016137">
    <property type="entry name" value="RGS"/>
</dbReference>
<dbReference type="OrthoDB" id="196547at2759"/>
<evidence type="ECO:0000313" key="4">
    <source>
        <dbReference type="Proteomes" id="UP000444721"/>
    </source>
</evidence>
<dbReference type="AlphaFoldDB" id="A0A6A5C580"/>
<feature type="region of interest" description="Disordered" evidence="1">
    <location>
        <begin position="94"/>
        <end position="233"/>
    </location>
</feature>
<feature type="region of interest" description="Disordered" evidence="1">
    <location>
        <begin position="797"/>
        <end position="819"/>
    </location>
</feature>
<dbReference type="PROSITE" id="PS50132">
    <property type="entry name" value="RGS"/>
    <property type="match status" value="1"/>
</dbReference>
<dbReference type="Gene3D" id="1.10.167.10">
    <property type="entry name" value="Regulator of G-protein Signalling 4, domain 2"/>
    <property type="match status" value="1"/>
</dbReference>
<comment type="caution">
    <text evidence="3">The sequence shown here is derived from an EMBL/GenBank/DDBJ whole genome shotgun (WGS) entry which is preliminary data.</text>
</comment>
<keyword evidence="4" id="KW-1185">Reference proteome</keyword>
<dbReference type="VEuPathDB" id="AmoebaDB:NfTy_080390"/>
<organism evidence="3 4">
    <name type="scientific">Naegleria fowleri</name>
    <name type="common">Brain eating amoeba</name>
    <dbReference type="NCBI Taxonomy" id="5763"/>
    <lineage>
        <taxon>Eukaryota</taxon>
        <taxon>Discoba</taxon>
        <taxon>Heterolobosea</taxon>
        <taxon>Tetramitia</taxon>
        <taxon>Eutetramitia</taxon>
        <taxon>Vahlkampfiidae</taxon>
        <taxon>Naegleria</taxon>
    </lineage>
</organism>
<feature type="compositionally biased region" description="Low complexity" evidence="1">
    <location>
        <begin position="634"/>
        <end position="646"/>
    </location>
</feature>
<dbReference type="InterPro" id="IPR044926">
    <property type="entry name" value="RGS_subdomain_2"/>
</dbReference>
<reference evidence="3 4" key="1">
    <citation type="journal article" date="2019" name="Sci. Rep.">
        <title>Nanopore sequencing improves the draft genome of the human pathogenic amoeba Naegleria fowleri.</title>
        <authorList>
            <person name="Liechti N."/>
            <person name="Schurch N."/>
            <person name="Bruggmann R."/>
            <person name="Wittwer M."/>
        </authorList>
    </citation>
    <scope>NUCLEOTIDE SEQUENCE [LARGE SCALE GENOMIC DNA]</scope>
    <source>
        <strain evidence="3 4">ATCC 30894</strain>
    </source>
</reference>
<feature type="compositionally biased region" description="Low complexity" evidence="1">
    <location>
        <begin position="203"/>
        <end position="227"/>
    </location>
</feature>